<feature type="region of interest" description="Disordered" evidence="1">
    <location>
        <begin position="1"/>
        <end position="39"/>
    </location>
</feature>
<evidence type="ECO:0000313" key="2">
    <source>
        <dbReference type="EMBL" id="KAA1426296.1"/>
    </source>
</evidence>
<feature type="region of interest" description="Disordered" evidence="1">
    <location>
        <begin position="116"/>
        <end position="137"/>
    </location>
</feature>
<feature type="compositionally biased region" description="Basic residues" evidence="1">
    <location>
        <begin position="8"/>
        <end position="18"/>
    </location>
</feature>
<dbReference type="EMBL" id="VUJW01000009">
    <property type="protein sequence ID" value="KAA1426296.1"/>
    <property type="molecule type" value="Genomic_DNA"/>
</dbReference>
<organism evidence="2 3">
    <name type="scientific">Nocardioides antri</name>
    <dbReference type="NCBI Taxonomy" id="2607659"/>
    <lineage>
        <taxon>Bacteria</taxon>
        <taxon>Bacillati</taxon>
        <taxon>Actinomycetota</taxon>
        <taxon>Actinomycetes</taxon>
        <taxon>Propionibacteriales</taxon>
        <taxon>Nocardioidaceae</taxon>
        <taxon>Nocardioides</taxon>
    </lineage>
</organism>
<evidence type="ECO:0000313" key="3">
    <source>
        <dbReference type="Proteomes" id="UP000324351"/>
    </source>
</evidence>
<protein>
    <submittedName>
        <fullName evidence="2">Uncharacterized protein</fullName>
    </submittedName>
</protein>
<keyword evidence="3" id="KW-1185">Reference proteome</keyword>
<proteinExistence type="predicted"/>
<gene>
    <name evidence="2" type="ORF">F0U47_15470</name>
</gene>
<evidence type="ECO:0000256" key="1">
    <source>
        <dbReference type="SAM" id="MobiDB-lite"/>
    </source>
</evidence>
<dbReference type="RefSeq" id="WP_149751372.1">
    <property type="nucleotide sequence ID" value="NZ_VUJW01000009.1"/>
</dbReference>
<comment type="caution">
    <text evidence="2">The sequence shown here is derived from an EMBL/GenBank/DDBJ whole genome shotgun (WGS) entry which is preliminary data.</text>
</comment>
<feature type="compositionally biased region" description="Basic and acidic residues" evidence="1">
    <location>
        <begin position="128"/>
        <end position="137"/>
    </location>
</feature>
<accession>A0A5B1M0V8</accession>
<reference evidence="2 3" key="2">
    <citation type="submission" date="2019-09" db="EMBL/GenBank/DDBJ databases">
        <authorList>
            <person name="Jin C."/>
        </authorList>
    </citation>
    <scope>NUCLEOTIDE SEQUENCE [LARGE SCALE GENOMIC DNA]</scope>
    <source>
        <strain evidence="2 3">BN140041</strain>
    </source>
</reference>
<sequence length="440" mass="47997">MTDAASGRLRRRLRRRNDRHGAHQATWQNGATMAAPQTPIDGPEAPSVLPSNLGPEFDARVAEALRRQLPAGIDPDYDLVRDNFDVAHYLLQAPAVLANPEIDPVRHFLRQGRAAKLTPDPNFSTDSYLKRHPERRDDERNPYATWLAEGRAAGEIAEPVMGIEKLAKVLGTTADEVAEQLAERRSDVHRRLHHGKLGEMFAKAAEVEPLVGDLWPEIARPRMMPIPWLVVADQLGALHASQEAVGFARARVVLVVDDPADGLVRRLLDGLTALLAPHDVVVVTTASGSVPEGVTPAGVRRVDFAETAHGLGPMMTQQVLVELLRSLCADAIVGVDSRLFLESLTPYGRALSASERVFLGFAGLRRTVLGHEAGPSARYFYRHVELVEGVLVEQPATAARLVDDYRLPDDIAAKVRAVGDDGTLAETVRELLREAPDGDA</sequence>
<dbReference type="Proteomes" id="UP000324351">
    <property type="component" value="Unassembled WGS sequence"/>
</dbReference>
<name>A0A5B1M0V8_9ACTN</name>
<dbReference type="AlphaFoldDB" id="A0A5B1M0V8"/>
<reference evidence="2 3" key="1">
    <citation type="submission" date="2019-09" db="EMBL/GenBank/DDBJ databases">
        <title>Nocardioides panacisoli sp. nov., isolated from the soil of a ginseng field.</title>
        <authorList>
            <person name="Cho C."/>
        </authorList>
    </citation>
    <scope>NUCLEOTIDE SEQUENCE [LARGE SCALE GENOMIC DNA]</scope>
    <source>
        <strain evidence="2 3">BN140041</strain>
    </source>
</reference>